<sequence>MMKNEKADKKLVRVGGSVMVGLPTKIRRQLNMGVGDKIRMWPVYNLFLCISCV</sequence>
<dbReference type="EMBL" id="BARW01036615">
    <property type="protein sequence ID" value="GAJ19250.1"/>
    <property type="molecule type" value="Genomic_DNA"/>
</dbReference>
<proteinExistence type="predicted"/>
<gene>
    <name evidence="1" type="ORF">S12H4_56784</name>
</gene>
<dbReference type="InterPro" id="IPR037914">
    <property type="entry name" value="SpoVT-AbrB_sf"/>
</dbReference>
<reference evidence="1" key="1">
    <citation type="journal article" date="2014" name="Front. Microbiol.">
        <title>High frequency of phylogenetically diverse reductive dehalogenase-homologous genes in deep subseafloor sedimentary metagenomes.</title>
        <authorList>
            <person name="Kawai M."/>
            <person name="Futagami T."/>
            <person name="Toyoda A."/>
            <person name="Takaki Y."/>
            <person name="Nishi S."/>
            <person name="Hori S."/>
            <person name="Arai W."/>
            <person name="Tsubouchi T."/>
            <person name="Morono Y."/>
            <person name="Uchiyama I."/>
            <person name="Ito T."/>
            <person name="Fujiyama A."/>
            <person name="Inagaki F."/>
            <person name="Takami H."/>
        </authorList>
    </citation>
    <scope>NUCLEOTIDE SEQUENCE</scope>
    <source>
        <strain evidence="1">Expedition CK06-06</strain>
    </source>
</reference>
<dbReference type="AlphaFoldDB" id="X1VZY2"/>
<protein>
    <recommendedName>
        <fullName evidence="2">SpoVT-AbrB domain-containing protein</fullName>
    </recommendedName>
</protein>
<name>X1VZY2_9ZZZZ</name>
<accession>X1VZY2</accession>
<organism evidence="1">
    <name type="scientific">marine sediment metagenome</name>
    <dbReference type="NCBI Taxonomy" id="412755"/>
    <lineage>
        <taxon>unclassified sequences</taxon>
        <taxon>metagenomes</taxon>
        <taxon>ecological metagenomes</taxon>
    </lineage>
</organism>
<evidence type="ECO:0000313" key="1">
    <source>
        <dbReference type="EMBL" id="GAJ19250.1"/>
    </source>
</evidence>
<evidence type="ECO:0008006" key="2">
    <source>
        <dbReference type="Google" id="ProtNLM"/>
    </source>
</evidence>
<comment type="caution">
    <text evidence="1">The sequence shown here is derived from an EMBL/GenBank/DDBJ whole genome shotgun (WGS) entry which is preliminary data.</text>
</comment>
<dbReference type="SUPFAM" id="SSF89447">
    <property type="entry name" value="AbrB/MazE/MraZ-like"/>
    <property type="match status" value="1"/>
</dbReference>